<dbReference type="Proteomes" id="UP000071765">
    <property type="component" value="Unassembled WGS sequence"/>
</dbReference>
<sequence length="689" mass="74823">MARYSNTSNSLHLNVYIDQAKQSIPSNSSTVNWRVTVSRTGNYYTYNQSGDSTLVVTIDGVQVHSSNPRWATSGEEVQLASGSRTISHNADGSKKVSISADFNPNNGIHGRIITSGILGLTTIPRSSSVSVGSGVIGSALTININRQSSSFKHTVRYAWGNKQGTIATNVDTSTTWTIPLDFANDIPNATSGTGTIFVDTYSGSTKTGTQSTTFTASVPDSIKPSLTGFTLIDGNTAARTLIPGEQQFVQIVSNIAVHFGQATGAYGSTITSYHAEIVGKNQSTSQNGGSLGIMNYHGQVTIRARVTDSRGRTSNTIERTVTVLEYFAPAFNYSVERSGATSSTFSILRNARIAPLTVGGSQRNTMTLTFRVAPADSNNYTTDNGPASGTFTTLASLTNSLANLSGTYSSDKSWDVIGILEDKFTRSEFKIKVSTEAVVFSYEKGNRFAVGKIVDTNLPKGSIESTGGYYLNGKPIQQHQLTNVEGNTIYAYNTDVNTHVNNGTRWINPGCANSPFPSQYGWIETCRATTDIFQIAKSWYGGWKVYRRHAIGYRASDGSANWNEWVEITPQTNHPMLQEKPLKTLTMGFPYSMKANLVRKGDVVTISLIRNIYSVDSFEHAVMQEKIPAGYRPVVDVHMTVNTNVSQFTKSPNILHFAPDGTIRMTSNTVGRHVMTGTITYITNDPYPS</sequence>
<dbReference type="InterPro" id="IPR008577">
    <property type="entry name" value="DUF859"/>
</dbReference>
<dbReference type="EMBL" id="FIIN01000020">
    <property type="protein sequence ID" value="CYW26278.1"/>
    <property type="molecule type" value="Genomic_DNA"/>
</dbReference>
<dbReference type="RefSeq" id="WP_044669583.1">
    <property type="nucleotide sequence ID" value="NZ_CEDG01000043.1"/>
</dbReference>
<reference evidence="1 2" key="1">
    <citation type="submission" date="2016-02" db="EMBL/GenBank/DDBJ databases">
        <authorList>
            <consortium name="Pathogen Informatics"/>
        </authorList>
    </citation>
    <scope>NUCLEOTIDE SEQUENCE [LARGE SCALE GENOMIC DNA]</scope>
    <source>
        <strain evidence="1 2">LSS90</strain>
    </source>
</reference>
<protein>
    <submittedName>
        <fullName evidence="1">Phage structural protein</fullName>
    </submittedName>
</protein>
<evidence type="ECO:0000313" key="2">
    <source>
        <dbReference type="Proteomes" id="UP000071765"/>
    </source>
</evidence>
<organism evidence="1 2">
    <name type="scientific">Streptococcus suis</name>
    <dbReference type="NCBI Taxonomy" id="1307"/>
    <lineage>
        <taxon>Bacteria</taxon>
        <taxon>Bacillati</taxon>
        <taxon>Bacillota</taxon>
        <taxon>Bacilli</taxon>
        <taxon>Lactobacillales</taxon>
        <taxon>Streptococcaceae</taxon>
        <taxon>Streptococcus</taxon>
    </lineage>
</organism>
<gene>
    <name evidence="1" type="ORF">ERS132452_02135</name>
</gene>
<dbReference type="Pfam" id="PF05895">
    <property type="entry name" value="DUF859"/>
    <property type="match status" value="1"/>
</dbReference>
<evidence type="ECO:0000313" key="1">
    <source>
        <dbReference type="EMBL" id="CYW26278.1"/>
    </source>
</evidence>
<dbReference type="AlphaFoldDB" id="A0A0Z8CK15"/>
<name>A0A0Z8CK15_STRSU</name>
<accession>A0A0Z8CK15</accession>
<proteinExistence type="predicted"/>